<dbReference type="FunFam" id="2.70.170.10:FF:000003">
    <property type="entry name" value="Putative gamma-aminobutyric acid receptor subunit gamma-2"/>
    <property type="match status" value="1"/>
</dbReference>
<feature type="transmembrane region" description="Helical" evidence="17">
    <location>
        <begin position="317"/>
        <end position="338"/>
    </location>
</feature>
<keyword evidence="4 17" id="KW-0732">Signal</keyword>
<dbReference type="InterPro" id="IPR038050">
    <property type="entry name" value="Neuro_actylchol_rec"/>
</dbReference>
<dbReference type="GO" id="GO:0007214">
    <property type="term" value="P:gamma-aminobutyric acid signaling pathway"/>
    <property type="evidence" value="ECO:0007669"/>
    <property type="project" value="InterPro"/>
</dbReference>
<evidence type="ECO:0000256" key="11">
    <source>
        <dbReference type="ARBA" id="ARBA00023180"/>
    </source>
</evidence>
<evidence type="ECO:0000313" key="20">
    <source>
        <dbReference type="Ensembl" id="ENSBOBP00000016087.1"/>
    </source>
</evidence>
<feature type="chain" id="PRO_5041518107" evidence="17">
    <location>
        <begin position="18"/>
        <end position="440"/>
    </location>
</feature>
<dbReference type="InterPro" id="IPR006202">
    <property type="entry name" value="Neur_chan_lig-bd"/>
</dbReference>
<keyword evidence="21" id="KW-1185">Reference proteome</keyword>
<dbReference type="SUPFAM" id="SSF63712">
    <property type="entry name" value="Nicotinic receptor ligand binding domain-like"/>
    <property type="match status" value="1"/>
</dbReference>
<dbReference type="Gene3D" id="1.20.58.390">
    <property type="entry name" value="Neurotransmitter-gated ion-channel transmembrane domain"/>
    <property type="match status" value="1"/>
</dbReference>
<evidence type="ECO:0000256" key="1">
    <source>
        <dbReference type="ARBA" id="ARBA00022448"/>
    </source>
</evidence>
<keyword evidence="1 17" id="KW-0813">Transport</keyword>
<feature type="transmembrane region" description="Helical" evidence="17">
    <location>
        <begin position="251"/>
        <end position="274"/>
    </location>
</feature>
<feature type="domain" description="Neurotransmitter-gated ion-channel transmembrane" evidence="19">
    <location>
        <begin position="368"/>
        <end position="434"/>
    </location>
</feature>
<keyword evidence="10" id="KW-0869">Chloride channel</keyword>
<evidence type="ECO:0000256" key="4">
    <source>
        <dbReference type="ARBA" id="ARBA00022729"/>
    </source>
</evidence>
<organism evidence="20 21">
    <name type="scientific">Bubo bubo</name>
    <name type="common">Eurasian eagle-owl</name>
    <name type="synonym">Strix bubo</name>
    <dbReference type="NCBI Taxonomy" id="30461"/>
    <lineage>
        <taxon>Eukaryota</taxon>
        <taxon>Metazoa</taxon>
        <taxon>Chordata</taxon>
        <taxon>Craniata</taxon>
        <taxon>Vertebrata</taxon>
        <taxon>Euteleostomi</taxon>
        <taxon>Archelosauria</taxon>
        <taxon>Archosauria</taxon>
        <taxon>Dinosauria</taxon>
        <taxon>Saurischia</taxon>
        <taxon>Theropoda</taxon>
        <taxon>Coelurosauria</taxon>
        <taxon>Aves</taxon>
        <taxon>Neognathae</taxon>
        <taxon>Neoaves</taxon>
        <taxon>Telluraves</taxon>
        <taxon>Strigiformes</taxon>
        <taxon>Strigidae</taxon>
        <taxon>Bubo</taxon>
    </lineage>
</organism>
<dbReference type="InterPro" id="IPR006201">
    <property type="entry name" value="Neur_channel"/>
</dbReference>
<keyword evidence="12" id="KW-0868">Chloride</keyword>
<dbReference type="Pfam" id="PF02932">
    <property type="entry name" value="Neur_chan_memb"/>
    <property type="match status" value="2"/>
</dbReference>
<dbReference type="PRINTS" id="PR01620">
    <property type="entry name" value="GABAARGAMMA"/>
</dbReference>
<dbReference type="InterPro" id="IPR018000">
    <property type="entry name" value="Neurotransmitter_ion_chnl_CS"/>
</dbReference>
<accession>A0A8C0IFF3</accession>
<dbReference type="InterPro" id="IPR036719">
    <property type="entry name" value="Neuro-gated_channel_TM_sf"/>
</dbReference>
<feature type="transmembrane region" description="Helical" evidence="17">
    <location>
        <begin position="420"/>
        <end position="439"/>
    </location>
</feature>
<feature type="domain" description="Neurotransmitter-gated ion-channel ligand-binding" evidence="18">
    <location>
        <begin position="46"/>
        <end position="251"/>
    </location>
</feature>
<keyword evidence="14 17" id="KW-0407">Ion channel</keyword>
<dbReference type="InterPro" id="IPR006028">
    <property type="entry name" value="GABAA/Glycine_rcpt"/>
</dbReference>
<reference evidence="20" key="2">
    <citation type="submission" date="2025-09" db="UniProtKB">
        <authorList>
            <consortium name="Ensembl"/>
        </authorList>
    </citation>
    <scope>IDENTIFICATION</scope>
</reference>
<feature type="signal peptide" evidence="17">
    <location>
        <begin position="1"/>
        <end position="17"/>
    </location>
</feature>
<evidence type="ECO:0000259" key="19">
    <source>
        <dbReference type="Pfam" id="PF02932"/>
    </source>
</evidence>
<dbReference type="CDD" id="cd19000">
    <property type="entry name" value="LGIC_ECD_GABAAR_G"/>
    <property type="match status" value="1"/>
</dbReference>
<keyword evidence="2" id="KW-1003">Cell membrane</keyword>
<evidence type="ECO:0000256" key="8">
    <source>
        <dbReference type="ARBA" id="ARBA00023136"/>
    </source>
</evidence>
<evidence type="ECO:0000256" key="16">
    <source>
        <dbReference type="PIRSR" id="PIRSR605437-50"/>
    </source>
</evidence>
<dbReference type="SUPFAM" id="SSF90112">
    <property type="entry name" value="Neurotransmitter-gated ion-channel transmembrane pore"/>
    <property type="match status" value="1"/>
</dbReference>
<keyword evidence="3 17" id="KW-0812">Transmembrane</keyword>
<reference evidence="20" key="1">
    <citation type="submission" date="2025-08" db="UniProtKB">
        <authorList>
            <consortium name="Ensembl"/>
        </authorList>
    </citation>
    <scope>IDENTIFICATION</scope>
</reference>
<dbReference type="PRINTS" id="PR00253">
    <property type="entry name" value="GABAARECEPTR"/>
</dbReference>
<evidence type="ECO:0000256" key="12">
    <source>
        <dbReference type="ARBA" id="ARBA00023214"/>
    </source>
</evidence>
<evidence type="ECO:0000256" key="3">
    <source>
        <dbReference type="ARBA" id="ARBA00022692"/>
    </source>
</evidence>
<evidence type="ECO:0000256" key="9">
    <source>
        <dbReference type="ARBA" id="ARBA00023157"/>
    </source>
</evidence>
<dbReference type="PRINTS" id="PR00252">
    <property type="entry name" value="NRIONCHANNEL"/>
</dbReference>
<dbReference type="Ensembl" id="ENSBOBT00000016445.1">
    <property type="protein sequence ID" value="ENSBOBP00000016087.1"/>
    <property type="gene ID" value="ENSBOBG00000010084.1"/>
</dbReference>
<keyword evidence="8 17" id="KW-0472">Membrane</keyword>
<keyword evidence="9 16" id="KW-1015">Disulfide bond</keyword>
<name>A0A8C0IFF3_BUBBB</name>
<keyword evidence="7 17" id="KW-0406">Ion transport</keyword>
<dbReference type="PROSITE" id="PS00236">
    <property type="entry name" value="NEUROTR_ION_CHANNEL"/>
    <property type="match status" value="1"/>
</dbReference>
<dbReference type="InterPro" id="IPR036734">
    <property type="entry name" value="Neur_chan_lig-bd_sf"/>
</dbReference>
<dbReference type="Gene3D" id="2.70.170.10">
    <property type="entry name" value="Neurotransmitter-gated ion-channel ligand-binding domain"/>
    <property type="match status" value="1"/>
</dbReference>
<dbReference type="Pfam" id="PF02931">
    <property type="entry name" value="Neur_chan_LBD"/>
    <property type="match status" value="1"/>
</dbReference>
<comment type="subcellular location">
    <subcellularLocation>
        <location evidence="15">Postsynaptic cell membrane</location>
        <topology evidence="15">Multi-pass membrane protein</topology>
    </subcellularLocation>
</comment>
<evidence type="ECO:0000256" key="17">
    <source>
        <dbReference type="RuleBase" id="RU000687"/>
    </source>
</evidence>
<feature type="transmembrane region" description="Helical" evidence="17">
    <location>
        <begin position="286"/>
        <end position="305"/>
    </location>
</feature>
<dbReference type="InterPro" id="IPR006029">
    <property type="entry name" value="Neurotrans-gated_channel_TM"/>
</dbReference>
<evidence type="ECO:0000256" key="13">
    <source>
        <dbReference type="ARBA" id="ARBA00023257"/>
    </source>
</evidence>
<evidence type="ECO:0000256" key="14">
    <source>
        <dbReference type="ARBA" id="ARBA00023303"/>
    </source>
</evidence>
<sequence>DMLMPLLICLLAYILYSDKVDDEDDEDLMVNKTWVLAPKIHGGDVTHILDSLLQGYDNKLRPDIGGKTTVIETDVYVNSIGPVDPINMEYTIDIIFAQTWYDSRLRFNSSMKVLMLNSNMVGKIWIPDTFFRNSRKSDAHWITTPNRLLRIWSDGRVLYTLRLTINAECYLQLHNFPMDEHSCPLEFSSYGYPRNEIEYKWKKTSVEVADPKYWRLYQFAFVGLRNTTEISHTLSGDYIIMTIFFDLSRRMGYFTIQTYIPCILTVVLSWVSFWINKDAVPARTSLGITTVLTMTTLSTIARKSLPKVSYVTAMDLFVSVCFIFVFAALMEYGTFFILQNMCWHHSRKKPSAIAVRPGSTLIPINNINHLPERDDDYGYECLEGKDCASFFCCFEDCRTGSWREGRIHIRIAKIDSYSRIFFPTAFALFNLVYWIGYLYL</sequence>
<dbReference type="Proteomes" id="UP000694567">
    <property type="component" value="Unplaced"/>
</dbReference>
<comment type="similarity">
    <text evidence="17">Belongs to the ligand-gated ion channel (TC 1.A.9) family.</text>
</comment>
<feature type="domain" description="Neurotransmitter-gated ion-channel transmembrane" evidence="19">
    <location>
        <begin position="258"/>
        <end position="336"/>
    </location>
</feature>
<dbReference type="GO" id="GO:0005254">
    <property type="term" value="F:chloride channel activity"/>
    <property type="evidence" value="ECO:0007669"/>
    <property type="project" value="UniProtKB-KW"/>
</dbReference>
<dbReference type="GO" id="GO:0045211">
    <property type="term" value="C:postsynaptic membrane"/>
    <property type="evidence" value="ECO:0007669"/>
    <property type="project" value="UniProtKB-SubCell"/>
</dbReference>
<evidence type="ECO:0000256" key="2">
    <source>
        <dbReference type="ARBA" id="ARBA00022475"/>
    </source>
</evidence>
<keyword evidence="11" id="KW-0325">Glycoprotein</keyword>
<evidence type="ECO:0000256" key="7">
    <source>
        <dbReference type="ARBA" id="ARBA00023065"/>
    </source>
</evidence>
<evidence type="ECO:0000256" key="10">
    <source>
        <dbReference type="ARBA" id="ARBA00023173"/>
    </source>
</evidence>
<dbReference type="CDD" id="cd19054">
    <property type="entry name" value="LGIC_TM_GABAAR_gamma"/>
    <property type="match status" value="1"/>
</dbReference>
<evidence type="ECO:0000313" key="21">
    <source>
        <dbReference type="Proteomes" id="UP000694567"/>
    </source>
</evidence>
<evidence type="ECO:0000256" key="6">
    <source>
        <dbReference type="ARBA" id="ARBA00023018"/>
    </source>
</evidence>
<keyword evidence="5 17" id="KW-1133">Transmembrane helix</keyword>
<evidence type="ECO:0000259" key="18">
    <source>
        <dbReference type="Pfam" id="PF02931"/>
    </source>
</evidence>
<proteinExistence type="inferred from homology"/>
<dbReference type="GO" id="GO:0004890">
    <property type="term" value="F:GABA-A receptor activity"/>
    <property type="evidence" value="ECO:0007669"/>
    <property type="project" value="InterPro"/>
</dbReference>
<protein>
    <submittedName>
        <fullName evidence="20">Gamma-aminobutyric acid type A receptor subunit gamma1</fullName>
    </submittedName>
</protein>
<evidence type="ECO:0000256" key="5">
    <source>
        <dbReference type="ARBA" id="ARBA00022989"/>
    </source>
</evidence>
<keyword evidence="13" id="KW-0628">Postsynaptic cell membrane</keyword>
<keyword evidence="6" id="KW-0770">Synapse</keyword>
<feature type="disulfide bond" evidence="16">
    <location>
        <begin position="169"/>
        <end position="183"/>
    </location>
</feature>
<dbReference type="NCBIfam" id="TIGR00860">
    <property type="entry name" value="LIC"/>
    <property type="match status" value="1"/>
</dbReference>
<dbReference type="PANTHER" id="PTHR18945">
    <property type="entry name" value="NEUROTRANSMITTER GATED ION CHANNEL"/>
    <property type="match status" value="1"/>
</dbReference>
<dbReference type="InterPro" id="IPR005437">
    <property type="entry name" value="GABRG-1/4"/>
</dbReference>
<dbReference type="GO" id="GO:0034707">
    <property type="term" value="C:chloride channel complex"/>
    <property type="evidence" value="ECO:0007669"/>
    <property type="project" value="UniProtKB-KW"/>
</dbReference>
<dbReference type="GO" id="GO:0005230">
    <property type="term" value="F:extracellular ligand-gated monoatomic ion channel activity"/>
    <property type="evidence" value="ECO:0007669"/>
    <property type="project" value="InterPro"/>
</dbReference>
<evidence type="ECO:0000256" key="15">
    <source>
        <dbReference type="ARBA" id="ARBA00034104"/>
    </source>
</evidence>
<dbReference type="AlphaFoldDB" id="A0A8C0IFF3"/>